<accession>A0A0E9W1H2</accession>
<name>A0A0E9W1H2_ANGAN</name>
<proteinExistence type="predicted"/>
<reference evidence="1" key="2">
    <citation type="journal article" date="2015" name="Fish Shellfish Immunol.">
        <title>Early steps in the European eel (Anguilla anguilla)-Vibrio vulnificus interaction in the gills: Role of the RtxA13 toxin.</title>
        <authorList>
            <person name="Callol A."/>
            <person name="Pajuelo D."/>
            <person name="Ebbesson L."/>
            <person name="Teles M."/>
            <person name="MacKenzie S."/>
            <person name="Amaro C."/>
        </authorList>
    </citation>
    <scope>NUCLEOTIDE SEQUENCE</scope>
</reference>
<protein>
    <submittedName>
        <fullName evidence="1">Uncharacterized protein</fullName>
    </submittedName>
</protein>
<sequence length="35" mass="3905">MTENVNAGCDQTVSARTARDNYINRGRYCSRVAVL</sequence>
<reference evidence="1" key="1">
    <citation type="submission" date="2014-11" db="EMBL/GenBank/DDBJ databases">
        <authorList>
            <person name="Amaro Gonzalez C."/>
        </authorList>
    </citation>
    <scope>NUCLEOTIDE SEQUENCE</scope>
</reference>
<dbReference type="EMBL" id="GBXM01025182">
    <property type="protein sequence ID" value="JAH83395.1"/>
    <property type="molecule type" value="Transcribed_RNA"/>
</dbReference>
<dbReference type="AlphaFoldDB" id="A0A0E9W1H2"/>
<organism evidence="1">
    <name type="scientific">Anguilla anguilla</name>
    <name type="common">European freshwater eel</name>
    <name type="synonym">Muraena anguilla</name>
    <dbReference type="NCBI Taxonomy" id="7936"/>
    <lineage>
        <taxon>Eukaryota</taxon>
        <taxon>Metazoa</taxon>
        <taxon>Chordata</taxon>
        <taxon>Craniata</taxon>
        <taxon>Vertebrata</taxon>
        <taxon>Euteleostomi</taxon>
        <taxon>Actinopterygii</taxon>
        <taxon>Neopterygii</taxon>
        <taxon>Teleostei</taxon>
        <taxon>Anguilliformes</taxon>
        <taxon>Anguillidae</taxon>
        <taxon>Anguilla</taxon>
    </lineage>
</organism>
<evidence type="ECO:0000313" key="1">
    <source>
        <dbReference type="EMBL" id="JAH83395.1"/>
    </source>
</evidence>